<feature type="transmembrane region" description="Helical" evidence="2">
    <location>
        <begin position="165"/>
        <end position="186"/>
    </location>
</feature>
<gene>
    <name evidence="3" type="ORF">EDM22_08950</name>
</gene>
<dbReference type="RefSeq" id="WP_122936718.1">
    <property type="nucleotide sequence ID" value="NZ_JBHSNT010000051.1"/>
</dbReference>
<sequence>MDTRARTSAPSTELPAEGSGPLADADEPLTAGAVPPPAADAPAETARSGPAEPESSYADLSQSDTAQPGTARIVLEWVGVLVPFTTILTALAFWFGWTLTNARSRYLGVDASVFEFSPTDYMLRSADAVIVPIIVVCLVGIAWLGVLALVLNLMRSGRRIAGVRLGAQIGLVVATMGLVIAVRAMFVPMPAGTWYLLAPLLLGGSAALAATAIAVLRRSSSRPPTKDTRMWARSSAVLSATLVVISLFWAATLYADALGRGRGMDVERQLDQLPATTVFSAMSLGLGDPVTETVIEGADAQYRYRYDGLRLLLRSADTYFLLPEGWRHGSGAVIVLHDTSDIRMEFTAGR</sequence>
<organism evidence="3 4">
    <name type="scientific">Agromyces tardus</name>
    <dbReference type="NCBI Taxonomy" id="2583849"/>
    <lineage>
        <taxon>Bacteria</taxon>
        <taxon>Bacillati</taxon>
        <taxon>Actinomycetota</taxon>
        <taxon>Actinomycetes</taxon>
        <taxon>Micrococcales</taxon>
        <taxon>Microbacteriaceae</taxon>
        <taxon>Agromyces</taxon>
    </lineage>
</organism>
<comment type="caution">
    <text evidence="3">The sequence shown here is derived from an EMBL/GenBank/DDBJ whole genome shotgun (WGS) entry which is preliminary data.</text>
</comment>
<dbReference type="OrthoDB" id="4350047at2"/>
<feature type="region of interest" description="Disordered" evidence="1">
    <location>
        <begin position="1"/>
        <end position="64"/>
    </location>
</feature>
<dbReference type="AlphaFoldDB" id="A0A3M8AFH8"/>
<accession>A0A3M8AFH8</accession>
<keyword evidence="2" id="KW-0812">Transmembrane</keyword>
<evidence type="ECO:0000313" key="4">
    <source>
        <dbReference type="Proteomes" id="UP000275048"/>
    </source>
</evidence>
<dbReference type="EMBL" id="RHHB01000013">
    <property type="protein sequence ID" value="RNB49891.1"/>
    <property type="molecule type" value="Genomic_DNA"/>
</dbReference>
<evidence type="ECO:0000313" key="3">
    <source>
        <dbReference type="EMBL" id="RNB49891.1"/>
    </source>
</evidence>
<reference evidence="3 4" key="1">
    <citation type="submission" date="2018-10" db="EMBL/GenBank/DDBJ databases">
        <title>Isolation, diversity and antibacterial activity of antinobacteria from the wheat rhizosphere soil.</title>
        <authorList>
            <person name="Sun T."/>
        </authorList>
    </citation>
    <scope>NUCLEOTIDE SEQUENCE [LARGE SCALE GENOMIC DNA]</scope>
    <source>
        <strain evidence="3 4">SJ-23</strain>
    </source>
</reference>
<keyword evidence="2" id="KW-1133">Transmembrane helix</keyword>
<keyword evidence="2" id="KW-0472">Membrane</keyword>
<feature type="transmembrane region" description="Helical" evidence="2">
    <location>
        <begin position="192"/>
        <end position="216"/>
    </location>
</feature>
<name>A0A3M8AFH8_9MICO</name>
<evidence type="ECO:0000256" key="2">
    <source>
        <dbReference type="SAM" id="Phobius"/>
    </source>
</evidence>
<protein>
    <submittedName>
        <fullName evidence="3">Uncharacterized protein</fullName>
    </submittedName>
</protein>
<dbReference type="Proteomes" id="UP000275048">
    <property type="component" value="Unassembled WGS sequence"/>
</dbReference>
<evidence type="ECO:0000256" key="1">
    <source>
        <dbReference type="SAM" id="MobiDB-lite"/>
    </source>
</evidence>
<keyword evidence="4" id="KW-1185">Reference proteome</keyword>
<feature type="transmembrane region" description="Helical" evidence="2">
    <location>
        <begin position="236"/>
        <end position="255"/>
    </location>
</feature>
<feature type="transmembrane region" description="Helical" evidence="2">
    <location>
        <begin position="77"/>
        <end position="97"/>
    </location>
</feature>
<proteinExistence type="predicted"/>
<feature type="transmembrane region" description="Helical" evidence="2">
    <location>
        <begin position="129"/>
        <end position="153"/>
    </location>
</feature>
<feature type="compositionally biased region" description="Polar residues" evidence="1">
    <location>
        <begin position="1"/>
        <end position="11"/>
    </location>
</feature>